<gene>
    <name evidence="12" type="ORF">EYC82_14350</name>
</gene>
<dbReference type="Gene3D" id="3.10.50.40">
    <property type="match status" value="1"/>
</dbReference>
<evidence type="ECO:0000256" key="7">
    <source>
        <dbReference type="ARBA" id="ARBA00023235"/>
    </source>
</evidence>
<comment type="similarity">
    <text evidence="3 10">Belongs to the FKBP-type PPIase family.</text>
</comment>
<dbReference type="SUPFAM" id="SSF54534">
    <property type="entry name" value="FKBP-like"/>
    <property type="match status" value="1"/>
</dbReference>
<evidence type="ECO:0000313" key="12">
    <source>
        <dbReference type="EMBL" id="MCX2978544.1"/>
    </source>
</evidence>
<keyword evidence="13" id="KW-1185">Reference proteome</keyword>
<feature type="domain" description="PPIase FKBP-type" evidence="11">
    <location>
        <begin position="8"/>
        <end position="85"/>
    </location>
</feature>
<evidence type="ECO:0000259" key="11">
    <source>
        <dbReference type="PROSITE" id="PS50059"/>
    </source>
</evidence>
<dbReference type="Proteomes" id="UP001143304">
    <property type="component" value="Unassembled WGS sequence"/>
</dbReference>
<dbReference type="Pfam" id="PF00254">
    <property type="entry name" value="FKBP_C"/>
    <property type="match status" value="1"/>
</dbReference>
<proteinExistence type="inferred from homology"/>
<accession>A0ABT3T919</accession>
<name>A0ABT3T919_9GAMM</name>
<keyword evidence="6" id="KW-0143">Chaperone</keyword>
<comment type="subcellular location">
    <subcellularLocation>
        <location evidence="2">Cytoplasm</location>
    </subcellularLocation>
</comment>
<comment type="function">
    <text evidence="8">Also involved in hydrogenase metallocenter assembly, probably by participating in the nickel insertion step. This function in hydrogenase biosynthesis requires chaperone activity and the presence of the metal-binding domain, but not PPIase activity.</text>
</comment>
<dbReference type="PROSITE" id="PS50059">
    <property type="entry name" value="FKBP_PPIASE"/>
    <property type="match status" value="1"/>
</dbReference>
<dbReference type="GO" id="GO:0016853">
    <property type="term" value="F:isomerase activity"/>
    <property type="evidence" value="ECO:0007669"/>
    <property type="project" value="UniProtKB-KW"/>
</dbReference>
<dbReference type="InterPro" id="IPR001179">
    <property type="entry name" value="PPIase_FKBP_dom"/>
</dbReference>
<comment type="caution">
    <text evidence="12">The sequence shown here is derived from an EMBL/GenBank/DDBJ whole genome shotgun (WGS) entry which is preliminary data.</text>
</comment>
<dbReference type="EMBL" id="SHNO01000001">
    <property type="protein sequence ID" value="MCX2978544.1"/>
    <property type="molecule type" value="Genomic_DNA"/>
</dbReference>
<evidence type="ECO:0000256" key="8">
    <source>
        <dbReference type="ARBA" id="ARBA00037071"/>
    </source>
</evidence>
<evidence type="ECO:0000256" key="10">
    <source>
        <dbReference type="RuleBase" id="RU003915"/>
    </source>
</evidence>
<dbReference type="InterPro" id="IPR046357">
    <property type="entry name" value="PPIase_dom_sf"/>
</dbReference>
<evidence type="ECO:0000256" key="4">
    <source>
        <dbReference type="ARBA" id="ARBA00022490"/>
    </source>
</evidence>
<sequence>MSLSIDDNTVASIHYTLTNNEGETLDSSQGNDPLIYLHGAGNLIPGLEKELKGKSAGHSMQVKVAPEEGYGLVHDGLIDIVPKAAFQGVDTIEPGMAFEAQGEDGQSRRITVTAINGDDVTVDANHPLAGVELHFDVEIVEVRNATEEEIAHGHAH</sequence>
<keyword evidence="7 9" id="KW-0413">Isomerase</keyword>
<dbReference type="RefSeq" id="WP_279250241.1">
    <property type="nucleotide sequence ID" value="NZ_SHNO01000001.1"/>
</dbReference>
<evidence type="ECO:0000256" key="6">
    <source>
        <dbReference type="ARBA" id="ARBA00023186"/>
    </source>
</evidence>
<evidence type="ECO:0000313" key="13">
    <source>
        <dbReference type="Proteomes" id="UP001143304"/>
    </source>
</evidence>
<evidence type="ECO:0000256" key="5">
    <source>
        <dbReference type="ARBA" id="ARBA00023110"/>
    </source>
</evidence>
<reference evidence="12" key="1">
    <citation type="submission" date="2019-02" db="EMBL/GenBank/DDBJ databases">
        <authorList>
            <person name="Li S.-H."/>
        </authorList>
    </citation>
    <scope>NUCLEOTIDE SEQUENCE</scope>
    <source>
        <strain evidence="12">IMCC11814</strain>
    </source>
</reference>
<evidence type="ECO:0000256" key="3">
    <source>
        <dbReference type="ARBA" id="ARBA00006577"/>
    </source>
</evidence>
<keyword evidence="4" id="KW-0963">Cytoplasm</keyword>
<evidence type="ECO:0000256" key="1">
    <source>
        <dbReference type="ARBA" id="ARBA00000971"/>
    </source>
</evidence>
<evidence type="ECO:0000256" key="9">
    <source>
        <dbReference type="PROSITE-ProRule" id="PRU00277"/>
    </source>
</evidence>
<keyword evidence="5 9" id="KW-0697">Rotamase</keyword>
<dbReference type="PANTHER" id="PTHR47861:SF3">
    <property type="entry name" value="FKBP-TYPE PEPTIDYL-PROLYL CIS-TRANS ISOMERASE SLYD"/>
    <property type="match status" value="1"/>
</dbReference>
<evidence type="ECO:0000256" key="2">
    <source>
        <dbReference type="ARBA" id="ARBA00004496"/>
    </source>
</evidence>
<organism evidence="12 13">
    <name type="scientific">Candidatus Marimicrobium litorale</name>
    <dbReference type="NCBI Taxonomy" id="2518991"/>
    <lineage>
        <taxon>Bacteria</taxon>
        <taxon>Pseudomonadati</taxon>
        <taxon>Pseudomonadota</taxon>
        <taxon>Gammaproteobacteria</taxon>
        <taxon>Cellvibrionales</taxon>
        <taxon>Halieaceae</taxon>
        <taxon>Marimicrobium</taxon>
    </lineage>
</organism>
<protein>
    <recommendedName>
        <fullName evidence="10">Peptidyl-prolyl cis-trans isomerase</fullName>
        <ecNumber evidence="10">5.2.1.8</ecNumber>
    </recommendedName>
</protein>
<dbReference type="EC" id="5.2.1.8" evidence="10"/>
<comment type="catalytic activity">
    <reaction evidence="1 9 10">
        <text>[protein]-peptidylproline (omega=180) = [protein]-peptidylproline (omega=0)</text>
        <dbReference type="Rhea" id="RHEA:16237"/>
        <dbReference type="Rhea" id="RHEA-COMP:10747"/>
        <dbReference type="Rhea" id="RHEA-COMP:10748"/>
        <dbReference type="ChEBI" id="CHEBI:83833"/>
        <dbReference type="ChEBI" id="CHEBI:83834"/>
        <dbReference type="EC" id="5.2.1.8"/>
    </reaction>
</comment>
<dbReference type="PANTHER" id="PTHR47861">
    <property type="entry name" value="FKBP-TYPE PEPTIDYL-PROLYL CIS-TRANS ISOMERASE SLYD"/>
    <property type="match status" value="1"/>
</dbReference>